<evidence type="ECO:0000313" key="2">
    <source>
        <dbReference type="Proteomes" id="UP001299970"/>
    </source>
</evidence>
<dbReference type="EMBL" id="JAKXMK010000063">
    <property type="protein sequence ID" value="MCH6172282.1"/>
    <property type="molecule type" value="Genomic_DNA"/>
</dbReference>
<name>A0ABS9TUV9_9PSEU</name>
<reference evidence="1 2" key="1">
    <citation type="submission" date="2022-03" db="EMBL/GenBank/DDBJ databases">
        <title>Pseudonocardia alaer sp. nov., a novel actinomycete isolated from reed forest soil.</title>
        <authorList>
            <person name="Wang L."/>
        </authorList>
    </citation>
    <scope>NUCLEOTIDE SEQUENCE [LARGE SCALE GENOMIC DNA]</scope>
    <source>
        <strain evidence="1 2">Y-16303</strain>
    </source>
</reference>
<dbReference type="Proteomes" id="UP001299970">
    <property type="component" value="Unassembled WGS sequence"/>
</dbReference>
<proteinExistence type="predicted"/>
<gene>
    <name evidence="1" type="ORF">MMF94_41965</name>
</gene>
<keyword evidence="2" id="KW-1185">Reference proteome</keyword>
<comment type="caution">
    <text evidence="1">The sequence shown here is derived from an EMBL/GenBank/DDBJ whole genome shotgun (WGS) entry which is preliminary data.</text>
</comment>
<sequence length="205" mass="22787">MTQWAVNFDVEIRRCRDLVGLCLSLESMMPTESLDLRDLMRGALVGAVSALDNLVHEVLVEHLSEVFSGRRAQAKLVGNIAFPAHIVHLLSGSISASDRQIAYQSAVREILGRVTYQRADDIAKGLQLICDRPFWAATYGKGSQSESEKRDLNLIVNRRNRIVHEADIADVVTGVKWPIDAVLTSDALDHIEKIGHDLCKFIQTV</sequence>
<evidence type="ECO:0000313" key="1">
    <source>
        <dbReference type="EMBL" id="MCH6172282.1"/>
    </source>
</evidence>
<accession>A0ABS9TUV9</accession>
<protein>
    <submittedName>
        <fullName evidence="1">HEPN domain-containing protein</fullName>
    </submittedName>
</protein>
<organism evidence="1 2">
    <name type="scientific">Pseudonocardia alaniniphila</name>
    <dbReference type="NCBI Taxonomy" id="75291"/>
    <lineage>
        <taxon>Bacteria</taxon>
        <taxon>Bacillati</taxon>
        <taxon>Actinomycetota</taxon>
        <taxon>Actinomycetes</taxon>
        <taxon>Pseudonocardiales</taxon>
        <taxon>Pseudonocardiaceae</taxon>
        <taxon>Pseudonocardia</taxon>
    </lineage>
</organism>
<dbReference type="RefSeq" id="WP_241043088.1">
    <property type="nucleotide sequence ID" value="NZ_BAAAJF010000020.1"/>
</dbReference>